<feature type="compositionally biased region" description="Polar residues" evidence="1">
    <location>
        <begin position="190"/>
        <end position="203"/>
    </location>
</feature>
<dbReference type="Gene3D" id="3.20.20.140">
    <property type="entry name" value="Metal-dependent hydrolases"/>
    <property type="match status" value="1"/>
</dbReference>
<evidence type="ECO:0000313" key="2">
    <source>
        <dbReference type="EMBL" id="KAH7035611.1"/>
    </source>
</evidence>
<comment type="caution">
    <text evidence="2">The sequence shown here is derived from an EMBL/GenBank/DDBJ whole genome shotgun (WGS) entry which is preliminary data.</text>
</comment>
<dbReference type="GeneID" id="70189701"/>
<dbReference type="PANTHER" id="PTHR47345">
    <property type="entry name" value="CUT9-INTERACTING PROTEIN SCN1"/>
    <property type="match status" value="1"/>
</dbReference>
<gene>
    <name evidence="2" type="ORF">B0I36DRAFT_372996</name>
</gene>
<evidence type="ECO:0000256" key="1">
    <source>
        <dbReference type="SAM" id="MobiDB-lite"/>
    </source>
</evidence>
<dbReference type="RefSeq" id="XP_046015704.1">
    <property type="nucleotide sequence ID" value="XM_046160155.1"/>
</dbReference>
<feature type="region of interest" description="Disordered" evidence="1">
    <location>
        <begin position="1"/>
        <end position="20"/>
    </location>
</feature>
<dbReference type="Proteomes" id="UP000756346">
    <property type="component" value="Unassembled WGS sequence"/>
</dbReference>
<dbReference type="InterPro" id="IPR032466">
    <property type="entry name" value="Metal_Hydrolase"/>
</dbReference>
<dbReference type="GO" id="GO:0016788">
    <property type="term" value="F:hydrolase activity, acting on ester bonds"/>
    <property type="evidence" value="ECO:0007669"/>
    <property type="project" value="InterPro"/>
</dbReference>
<dbReference type="EMBL" id="JAGTJQ010000003">
    <property type="protein sequence ID" value="KAH7035611.1"/>
    <property type="molecule type" value="Genomic_DNA"/>
</dbReference>
<dbReference type="InterPro" id="IPR053044">
    <property type="entry name" value="Metallo-hydrolase/TatD-type"/>
</dbReference>
<dbReference type="InterPro" id="IPR001130">
    <property type="entry name" value="TatD-like"/>
</dbReference>
<dbReference type="PANTHER" id="PTHR47345:SF1">
    <property type="entry name" value="CUT9-INTERACTING PROTEIN SCN1"/>
    <property type="match status" value="1"/>
</dbReference>
<feature type="region of interest" description="Disordered" evidence="1">
    <location>
        <begin position="190"/>
        <end position="209"/>
    </location>
</feature>
<protein>
    <recommendedName>
        <fullName evidence="4">Cut9 interacting protein Scn1</fullName>
    </recommendedName>
</protein>
<sequence length="417" mass="46140">MCQQHSQNRDRKDNAQHAQGAQEAFPWELGVYDAHCHPTDTPASVSKISSMKARVLTIMATREQDQDLVAGTCVEYGVKNPELLKSGEGGETQRIVPAFGWHPWFSHQIYDDTTAAPSYDGTPEGKRAHYDAVLQPKPSSKDPAFSDGLPEPRALSALLEETRARLREHPYALVGEVGVDKAFRVPENWTADQEASRNQNLTPGSREGRLLSPHRVSMTHQTAILQAQLRLAGELGRAAHGALYEALAQTWKGHKKEVLSRREKNQIAMNAENFSSSDESEDDDAEVVSKAKAPAKSSTGHKITPMPFPPRICLHSYSGSVDFLKQYLHPSVPAKIFCSFSIVINWGQAGGGDKAEDVIRALPDNRILVESDLDAAGKDMDSDLEEVARKICEIKGWNLRQGVAQLAQNWHEFIFDD</sequence>
<dbReference type="AlphaFoldDB" id="A0A9P9BX05"/>
<dbReference type="OrthoDB" id="413993at2759"/>
<evidence type="ECO:0000313" key="3">
    <source>
        <dbReference type="Proteomes" id="UP000756346"/>
    </source>
</evidence>
<name>A0A9P9BX05_9PEZI</name>
<evidence type="ECO:0008006" key="4">
    <source>
        <dbReference type="Google" id="ProtNLM"/>
    </source>
</evidence>
<organism evidence="2 3">
    <name type="scientific">Microdochium trichocladiopsis</name>
    <dbReference type="NCBI Taxonomy" id="1682393"/>
    <lineage>
        <taxon>Eukaryota</taxon>
        <taxon>Fungi</taxon>
        <taxon>Dikarya</taxon>
        <taxon>Ascomycota</taxon>
        <taxon>Pezizomycotina</taxon>
        <taxon>Sordariomycetes</taxon>
        <taxon>Xylariomycetidae</taxon>
        <taxon>Xylariales</taxon>
        <taxon>Microdochiaceae</taxon>
        <taxon>Microdochium</taxon>
    </lineage>
</organism>
<reference evidence="2" key="1">
    <citation type="journal article" date="2021" name="Nat. Commun.">
        <title>Genetic determinants of endophytism in the Arabidopsis root mycobiome.</title>
        <authorList>
            <person name="Mesny F."/>
            <person name="Miyauchi S."/>
            <person name="Thiergart T."/>
            <person name="Pickel B."/>
            <person name="Atanasova L."/>
            <person name="Karlsson M."/>
            <person name="Huettel B."/>
            <person name="Barry K.W."/>
            <person name="Haridas S."/>
            <person name="Chen C."/>
            <person name="Bauer D."/>
            <person name="Andreopoulos W."/>
            <person name="Pangilinan J."/>
            <person name="LaButti K."/>
            <person name="Riley R."/>
            <person name="Lipzen A."/>
            <person name="Clum A."/>
            <person name="Drula E."/>
            <person name="Henrissat B."/>
            <person name="Kohler A."/>
            <person name="Grigoriev I.V."/>
            <person name="Martin F.M."/>
            <person name="Hacquard S."/>
        </authorList>
    </citation>
    <scope>NUCLEOTIDE SEQUENCE</scope>
    <source>
        <strain evidence="2">MPI-CAGE-CH-0230</strain>
    </source>
</reference>
<dbReference type="Pfam" id="PF01026">
    <property type="entry name" value="TatD_DNase"/>
    <property type="match status" value="2"/>
</dbReference>
<proteinExistence type="predicted"/>
<keyword evidence="3" id="KW-1185">Reference proteome</keyword>
<dbReference type="SUPFAM" id="SSF51556">
    <property type="entry name" value="Metallo-dependent hydrolases"/>
    <property type="match status" value="1"/>
</dbReference>
<accession>A0A9P9BX05</accession>